<evidence type="ECO:0000313" key="3">
    <source>
        <dbReference type="Proteomes" id="UP000005984"/>
    </source>
</evidence>
<feature type="compositionally biased region" description="Polar residues" evidence="1">
    <location>
        <begin position="1"/>
        <end position="17"/>
    </location>
</feature>
<dbReference type="STRING" id="525254.HMPREF0072_1372"/>
<dbReference type="EMBL" id="ABYO01000215">
    <property type="protein sequence ID" value="EEI86029.1"/>
    <property type="molecule type" value="Genomic_DNA"/>
</dbReference>
<gene>
    <name evidence="2" type="ORF">HMPREF0072_1372</name>
</gene>
<evidence type="ECO:0000256" key="1">
    <source>
        <dbReference type="SAM" id="MobiDB-lite"/>
    </source>
</evidence>
<dbReference type="AlphaFoldDB" id="C2BGA2"/>
<evidence type="ECO:0000313" key="2">
    <source>
        <dbReference type="EMBL" id="EEI86029.1"/>
    </source>
</evidence>
<name>C2BGA2_9FIRM</name>
<dbReference type="HOGENOM" id="CLU_200202_0_0_9"/>
<accession>C2BGA2</accession>
<protein>
    <submittedName>
        <fullName evidence="2">Uncharacterized protein</fullName>
    </submittedName>
</protein>
<sequence length="74" mass="8020">MIRNQWGYTNTNTSKSSLPKKACDKQASLPALRQGAARGCSRKGAWGNPVRDPAEGPLGFPQIRSGHVNDLENL</sequence>
<organism evidence="2 3">
    <name type="scientific">Anaerococcus lactolyticus ATCC 51172</name>
    <dbReference type="NCBI Taxonomy" id="525254"/>
    <lineage>
        <taxon>Bacteria</taxon>
        <taxon>Bacillati</taxon>
        <taxon>Bacillota</taxon>
        <taxon>Tissierellia</taxon>
        <taxon>Tissierellales</taxon>
        <taxon>Peptoniphilaceae</taxon>
        <taxon>Anaerococcus</taxon>
    </lineage>
</organism>
<feature type="region of interest" description="Disordered" evidence="1">
    <location>
        <begin position="34"/>
        <end position="74"/>
    </location>
</feature>
<keyword evidence="3" id="KW-1185">Reference proteome</keyword>
<comment type="caution">
    <text evidence="2">The sequence shown here is derived from an EMBL/GenBank/DDBJ whole genome shotgun (WGS) entry which is preliminary data.</text>
</comment>
<proteinExistence type="predicted"/>
<feature type="region of interest" description="Disordered" evidence="1">
    <location>
        <begin position="1"/>
        <end position="21"/>
    </location>
</feature>
<dbReference type="Proteomes" id="UP000005984">
    <property type="component" value="Unassembled WGS sequence"/>
</dbReference>
<reference evidence="2 3" key="1">
    <citation type="submission" date="2008-10" db="EMBL/GenBank/DDBJ databases">
        <authorList>
            <person name="Qin X."/>
            <person name="Bachman B."/>
            <person name="Battles P."/>
            <person name="Bell A."/>
            <person name="Bess C."/>
            <person name="Bickham C."/>
            <person name="Chaboub L."/>
            <person name="Chen D."/>
            <person name="Coyle M."/>
            <person name="Deiros D.R."/>
            <person name="Dinh H."/>
            <person name="Forbes L."/>
            <person name="Fowler G."/>
            <person name="Francisco L."/>
            <person name="Fu Q."/>
            <person name="Gubbala S."/>
            <person name="Hale W."/>
            <person name="Han Y."/>
            <person name="Hemphill L."/>
            <person name="Highlander S.K."/>
            <person name="Hirani K."/>
            <person name="Hogues M."/>
            <person name="Jackson L."/>
            <person name="Jakkamsetti A."/>
            <person name="Javaid M."/>
            <person name="Jiang H."/>
            <person name="Korchina V."/>
            <person name="Kovar C."/>
            <person name="Lara F."/>
            <person name="Lee S."/>
            <person name="Mata R."/>
            <person name="Mathew T."/>
            <person name="Moen C."/>
            <person name="Morales K."/>
            <person name="Munidasa M."/>
            <person name="Nazareth L."/>
            <person name="Ngo R."/>
            <person name="Nguyen L."/>
            <person name="Okwuonu G."/>
            <person name="Ongeri F."/>
            <person name="Patil S."/>
            <person name="Petrosino J."/>
            <person name="Pham C."/>
            <person name="Pham P."/>
            <person name="Pu L.-L."/>
            <person name="Puazo M."/>
            <person name="Raj R."/>
            <person name="Reid J."/>
            <person name="Rouhana J."/>
            <person name="Saada N."/>
            <person name="Shang Y."/>
            <person name="Simmons D."/>
            <person name="Thornton R."/>
            <person name="Warren J."/>
            <person name="Weissenberger G."/>
            <person name="Zhang J."/>
            <person name="Zhang L."/>
            <person name="Zhou C."/>
            <person name="Zhu D."/>
            <person name="Muzny D."/>
            <person name="Worley K."/>
            <person name="Gibbs R."/>
        </authorList>
    </citation>
    <scope>NUCLEOTIDE SEQUENCE [LARGE SCALE GENOMIC DNA]</scope>
    <source>
        <strain evidence="2 3">ATCC 51172</strain>
    </source>
</reference>